<dbReference type="OrthoDB" id="2123952at2759"/>
<evidence type="ECO:0000259" key="7">
    <source>
        <dbReference type="PROSITE" id="PS50048"/>
    </source>
</evidence>
<feature type="compositionally biased region" description="Basic and acidic residues" evidence="6">
    <location>
        <begin position="53"/>
        <end position="67"/>
    </location>
</feature>
<dbReference type="Pfam" id="PF17979">
    <property type="entry name" value="zf-CRD"/>
    <property type="match status" value="1"/>
</dbReference>
<dbReference type="InterPro" id="IPR050815">
    <property type="entry name" value="TF_fung"/>
</dbReference>
<evidence type="ECO:0000313" key="9">
    <source>
        <dbReference type="Proteomes" id="UP000613580"/>
    </source>
</evidence>
<dbReference type="PANTHER" id="PTHR47338:SF5">
    <property type="entry name" value="ZN(II)2CYS6 TRANSCRIPTION FACTOR (EUROFUNG)"/>
    <property type="match status" value="1"/>
</dbReference>
<keyword evidence="2" id="KW-0479">Metal-binding</keyword>
<comment type="subcellular location">
    <subcellularLocation>
        <location evidence="1">Nucleus</location>
    </subcellularLocation>
</comment>
<name>A0A8H6SHC9_MYCCL</name>
<evidence type="ECO:0000256" key="2">
    <source>
        <dbReference type="ARBA" id="ARBA00022723"/>
    </source>
</evidence>
<dbReference type="GO" id="GO:0008270">
    <property type="term" value="F:zinc ion binding"/>
    <property type="evidence" value="ECO:0007669"/>
    <property type="project" value="InterPro"/>
</dbReference>
<dbReference type="PROSITE" id="PS50048">
    <property type="entry name" value="ZN2_CY6_FUNGAL_2"/>
    <property type="match status" value="1"/>
</dbReference>
<evidence type="ECO:0000313" key="8">
    <source>
        <dbReference type="EMBL" id="KAF7299623.1"/>
    </source>
</evidence>
<feature type="compositionally biased region" description="Acidic residues" evidence="6">
    <location>
        <begin position="1139"/>
        <end position="1158"/>
    </location>
</feature>
<organism evidence="8 9">
    <name type="scientific">Mycena chlorophos</name>
    <name type="common">Agaric fungus</name>
    <name type="synonym">Agaricus chlorophos</name>
    <dbReference type="NCBI Taxonomy" id="658473"/>
    <lineage>
        <taxon>Eukaryota</taxon>
        <taxon>Fungi</taxon>
        <taxon>Dikarya</taxon>
        <taxon>Basidiomycota</taxon>
        <taxon>Agaricomycotina</taxon>
        <taxon>Agaricomycetes</taxon>
        <taxon>Agaricomycetidae</taxon>
        <taxon>Agaricales</taxon>
        <taxon>Marasmiineae</taxon>
        <taxon>Mycenaceae</taxon>
        <taxon>Mycena</taxon>
    </lineage>
</organism>
<feature type="region of interest" description="Disordered" evidence="6">
    <location>
        <begin position="151"/>
        <end position="224"/>
    </location>
</feature>
<dbReference type="GO" id="GO:0005634">
    <property type="term" value="C:nucleus"/>
    <property type="evidence" value="ECO:0007669"/>
    <property type="project" value="UniProtKB-SubCell"/>
</dbReference>
<dbReference type="CDD" id="cd00067">
    <property type="entry name" value="GAL4"/>
    <property type="match status" value="1"/>
</dbReference>
<accession>A0A8H6SHC9</accession>
<protein>
    <submittedName>
        <fullName evidence="8">Zn(2)-C6 fungal-type domain-containing protein</fullName>
    </submittedName>
</protein>
<dbReference type="PROSITE" id="PS00463">
    <property type="entry name" value="ZN2_CY6_FUNGAL_1"/>
    <property type="match status" value="1"/>
</dbReference>
<feature type="region of interest" description="Disordered" evidence="6">
    <location>
        <begin position="1115"/>
        <end position="1166"/>
    </location>
</feature>
<dbReference type="AlphaFoldDB" id="A0A8H6SHC9"/>
<keyword evidence="4" id="KW-0804">Transcription</keyword>
<feature type="compositionally biased region" description="Low complexity" evidence="6">
    <location>
        <begin position="72"/>
        <end position="87"/>
    </location>
</feature>
<keyword evidence="5" id="KW-0539">Nucleus</keyword>
<dbReference type="InterPro" id="IPR040909">
    <property type="entry name" value="CHFR_Znf-CRD"/>
</dbReference>
<dbReference type="Gene3D" id="4.10.240.10">
    <property type="entry name" value="Zn(2)-C6 fungal-type DNA-binding domain"/>
    <property type="match status" value="1"/>
</dbReference>
<evidence type="ECO:0000256" key="6">
    <source>
        <dbReference type="SAM" id="MobiDB-lite"/>
    </source>
</evidence>
<dbReference type="InterPro" id="IPR001138">
    <property type="entry name" value="Zn2Cys6_DnaBD"/>
</dbReference>
<dbReference type="CDD" id="cd12148">
    <property type="entry name" value="fungal_TF_MHR"/>
    <property type="match status" value="1"/>
</dbReference>
<dbReference type="SMART" id="SM00066">
    <property type="entry name" value="GAL4"/>
    <property type="match status" value="1"/>
</dbReference>
<comment type="caution">
    <text evidence="8">The sequence shown here is derived from an EMBL/GenBank/DDBJ whole genome shotgun (WGS) entry which is preliminary data.</text>
</comment>
<gene>
    <name evidence="8" type="ORF">HMN09_00967700</name>
</gene>
<proteinExistence type="predicted"/>
<dbReference type="PANTHER" id="PTHR47338">
    <property type="entry name" value="ZN(II)2CYS6 TRANSCRIPTION FACTOR (EUROFUNG)-RELATED"/>
    <property type="match status" value="1"/>
</dbReference>
<dbReference type="InterPro" id="IPR036864">
    <property type="entry name" value="Zn2-C6_fun-type_DNA-bd_sf"/>
</dbReference>
<evidence type="ECO:0000256" key="4">
    <source>
        <dbReference type="ARBA" id="ARBA00023163"/>
    </source>
</evidence>
<keyword evidence="3" id="KW-0805">Transcription regulation</keyword>
<evidence type="ECO:0000256" key="1">
    <source>
        <dbReference type="ARBA" id="ARBA00004123"/>
    </source>
</evidence>
<dbReference type="EMBL" id="JACAZE010000014">
    <property type="protein sequence ID" value="KAF7299623.1"/>
    <property type="molecule type" value="Genomic_DNA"/>
</dbReference>
<feature type="compositionally biased region" description="Pro residues" evidence="6">
    <location>
        <begin position="1124"/>
        <end position="1136"/>
    </location>
</feature>
<dbReference type="SUPFAM" id="SSF57701">
    <property type="entry name" value="Zn2/Cys6 DNA-binding domain"/>
    <property type="match status" value="1"/>
</dbReference>
<feature type="region of interest" description="Disordered" evidence="6">
    <location>
        <begin position="1"/>
        <end position="115"/>
    </location>
</feature>
<sequence>MYPRDQHTHSPYAEPSHQRLYAPHLRTYSPPSNASYDRRYMEYPQAASMRLPEMTRIDTQYPRREDPPPSALPLSATSPDSESSSPQPARPKKARREKPHIELAPDQPPTTQGKPRARVYVACLQCRTRKIRCDGAKPVCHNCSKRTGNNECTFDALPKRRGPDKNPGARQRIPRKSGEPAPPRRRRTSTAVSPTVDAASEPIQLPPFSFPSPTSSSEHTHSPEEYNASYARTCVCHGLALCPSVRVSHVHPSPQISAPHESALKLSLVTPREEPARAYITDYEENHDRYPLYAYSKPHSPSKDPSYPTIASEPSVQFSRKIWWDKLLSLYASSPGNLSDSQRALASQQVKEDIRFLFRNCNSWFSWLHTPTFFFNFLDPARRECMQPSLVYALLAVAIFWKSSEIGLGRRGRELALLLREEAQSALEASYNAGRVDETLAQAAWILAMFEISTHPHFTSDRTASSMVMLDSLIRALSLTAVDKNDPNTSTFSPGQVPEVASTPHRLVRSMHNPHDYAYSQASVVSNDRGCSCQSLTLQAQRPQTIEHTPLWAQTPAWSSEWSESEINKESCRRLCWSAMTLVAGHSNYQYACKRDKNLDLFITDPSNYALLFSGEAVTHSPAAKDTIWALHDRAFLLWHACVKMRHDTKAAMPTKGQFAIKAWHEADAIEEAFNRHTCSIERAYIFQGREYLFNTRMCITYEFQRFVPLVSNNSYRLFDRRKAEEWLAHQSVVAQKFSLGLHTVTGLKNNDLAMRPFFVLWFMAQVSRCLALWHTDNSLFVALDVCKNLLPGIDFLTALWPCDEQRHRYAEIRERLNHACLLAQTILDVLLRSAPHLARTERERQQADEIYTGTTMRIPAPRESSPDPDVNASTEYARPCPNCSAGNAYGWVCAQPIVDPNVDPENAWPLEDGAPPGHASCGNCENLLALASPLTSKCDFCQVSFCGITAQGRCMAAAILVQQPHEYQDVGDMIQSANIYEYFSNNNVEVEIMLDYLTTQNISPRHIYRDIVTHILLQPRGFLPLIEQELFVDVHSSAGGTDPDPQAPRNKICRQCAAEVFLYGLRDWFLRERSKGFLEEAVLRKKDCVDGAECRRQQEFDHAREFNHMVPFASSQAAQGAAPPVPAIVPPPPAPAADSDDDHDDEDDDNDDEEETDVILNAGAVDRSFESMSDVSIPALAAAQQDEDMPDVVF</sequence>
<dbReference type="Pfam" id="PF00172">
    <property type="entry name" value="Zn_clus"/>
    <property type="match status" value="1"/>
</dbReference>
<evidence type="ECO:0000256" key="3">
    <source>
        <dbReference type="ARBA" id="ARBA00023015"/>
    </source>
</evidence>
<dbReference type="GO" id="GO:0000981">
    <property type="term" value="F:DNA-binding transcription factor activity, RNA polymerase II-specific"/>
    <property type="evidence" value="ECO:0007669"/>
    <property type="project" value="InterPro"/>
</dbReference>
<keyword evidence="9" id="KW-1185">Reference proteome</keyword>
<reference evidence="8" key="1">
    <citation type="submission" date="2020-05" db="EMBL/GenBank/DDBJ databases">
        <title>Mycena genomes resolve the evolution of fungal bioluminescence.</title>
        <authorList>
            <person name="Tsai I.J."/>
        </authorList>
    </citation>
    <scope>NUCLEOTIDE SEQUENCE</scope>
    <source>
        <strain evidence="8">110903Hualien_Pintung</strain>
    </source>
</reference>
<evidence type="ECO:0000256" key="5">
    <source>
        <dbReference type="ARBA" id="ARBA00023242"/>
    </source>
</evidence>
<dbReference type="Proteomes" id="UP000613580">
    <property type="component" value="Unassembled WGS sequence"/>
</dbReference>
<feature type="domain" description="Zn(2)-C6 fungal-type" evidence="7">
    <location>
        <begin position="122"/>
        <end position="154"/>
    </location>
</feature>